<organism evidence="5 6">
    <name type="scientific">Halorubrum trueperi</name>
    <dbReference type="NCBI Taxonomy" id="2004704"/>
    <lineage>
        <taxon>Archaea</taxon>
        <taxon>Methanobacteriati</taxon>
        <taxon>Methanobacteriota</taxon>
        <taxon>Stenosarchaea group</taxon>
        <taxon>Halobacteria</taxon>
        <taxon>Halobacteriales</taxon>
        <taxon>Haloferacaceae</taxon>
        <taxon>Halorubrum</taxon>
    </lineage>
</organism>
<keyword evidence="1" id="KW-0732">Signal</keyword>
<evidence type="ECO:0000259" key="4">
    <source>
        <dbReference type="Pfam" id="PF18204"/>
    </source>
</evidence>
<evidence type="ECO:0000313" key="6">
    <source>
        <dbReference type="Proteomes" id="UP001596333"/>
    </source>
</evidence>
<dbReference type="InterPro" id="IPR047792">
    <property type="entry name" value="Hvo_1808-like"/>
</dbReference>
<dbReference type="GO" id="GO:0030115">
    <property type="term" value="C:S-layer"/>
    <property type="evidence" value="ECO:0007669"/>
    <property type="project" value="UniProtKB-SubCell"/>
</dbReference>
<feature type="transmembrane region" description="Helical" evidence="3">
    <location>
        <begin position="595"/>
        <end position="615"/>
    </location>
</feature>
<evidence type="ECO:0000256" key="2">
    <source>
        <dbReference type="SAM" id="MobiDB-lite"/>
    </source>
</evidence>
<feature type="compositionally biased region" description="Basic and acidic residues" evidence="2">
    <location>
        <begin position="533"/>
        <end position="546"/>
    </location>
</feature>
<keyword evidence="3" id="KW-0472">Membrane</keyword>
<gene>
    <name evidence="5" type="ORF">ACFQEY_14075</name>
</gene>
<comment type="caution">
    <text evidence="5">The sequence shown here is derived from an EMBL/GenBank/DDBJ whole genome shotgun (WGS) entry which is preliminary data.</text>
</comment>
<keyword evidence="3" id="KW-0812">Transmembrane</keyword>
<sequence>MRRVHTLSFVVAAIVLLSIGGIGVVAGDPIDDGLDDPIDGDDLAPSAPASSTAVGGDVLVSSAAVSGDAPVSSAAAGGDAPASATADECGVEPDTELVGCWNGSHYEDDLSFNQSDGLTEAELESLTHLTMARVEHLRERPFREDVPVETVTRTEFMNGSTGSGNGTTGVAEDDEAFQRWNDEVWRALFVVGDDAAAGDEIDAVFGGAVTGFYSPGEDRIVLVVREGEEVQIDPSTLAHELVHAMQDQYHDLTHPRYVGATQDADLAVDGIVEGEAVHVEELYDARCANGWSCLAEPDDGGGSGGSAADYNFGILQTVLQPYSDGALYVEELVDEEGWSAVTEAMESPPDSTAEVIHRNPDYETREIEFEDSATDGWERYPDQGVDGAETTGEASMFVMFWYQSYEYDHLVLDPSASVRENVLIHTQPDEQLRTRANYNYAHDATAGWAGDELYPYRDGEEDGYVWVTEWQTPTDATEFREAYLEMLTAHGDGSYVNGEVYEIDGGDFSGAYGVDRDSTTVTIAHAPEPADVLELRPDADFDRPDSDGESGGDGGDGGDDTTRDGDDENGDANGGDGPADGDGPAAPGTGTPGEVPGFGVVAAIVALIAAVSVLARRSRP</sequence>
<evidence type="ECO:0000313" key="5">
    <source>
        <dbReference type="EMBL" id="MFC6890129.1"/>
    </source>
</evidence>
<dbReference type="GO" id="GO:0005886">
    <property type="term" value="C:plasma membrane"/>
    <property type="evidence" value="ECO:0007669"/>
    <property type="project" value="UniProtKB-SubCell"/>
</dbReference>
<proteinExistence type="predicted"/>
<protein>
    <submittedName>
        <fullName evidence="5">Hvo_1808 family surface protein</fullName>
    </submittedName>
</protein>
<evidence type="ECO:0000256" key="1">
    <source>
        <dbReference type="ARBA" id="ARBA00022729"/>
    </source>
</evidence>
<dbReference type="NCBIfam" id="TIGR04126">
    <property type="entry name" value="PGF_CTERM"/>
    <property type="match status" value="1"/>
</dbReference>
<accession>A0ABD5UKV9</accession>
<keyword evidence="6" id="KW-1185">Reference proteome</keyword>
<dbReference type="InterPro" id="IPR026371">
    <property type="entry name" value="PGF_CTERM"/>
</dbReference>
<feature type="compositionally biased region" description="Low complexity" evidence="2">
    <location>
        <begin position="581"/>
        <end position="596"/>
    </location>
</feature>
<dbReference type="EMBL" id="JBHSXI010000016">
    <property type="protein sequence ID" value="MFC6890129.1"/>
    <property type="molecule type" value="Genomic_DNA"/>
</dbReference>
<dbReference type="RefSeq" id="WP_379769685.1">
    <property type="nucleotide sequence ID" value="NZ_JBHSXI010000016.1"/>
</dbReference>
<dbReference type="NCBIfam" id="NF038145">
    <property type="entry name" value="Hvo_1808_fam"/>
    <property type="match status" value="1"/>
</dbReference>
<feature type="domain" description="PGF-CTERM archaeal protein-sorting signal" evidence="4">
    <location>
        <begin position="595"/>
        <end position="617"/>
    </location>
</feature>
<evidence type="ECO:0000256" key="3">
    <source>
        <dbReference type="SAM" id="Phobius"/>
    </source>
</evidence>
<dbReference type="Proteomes" id="UP001596333">
    <property type="component" value="Unassembled WGS sequence"/>
</dbReference>
<feature type="compositionally biased region" description="Low complexity" evidence="2">
    <location>
        <begin position="70"/>
        <end position="87"/>
    </location>
</feature>
<dbReference type="Pfam" id="PF18204">
    <property type="entry name" value="PGF-CTERM"/>
    <property type="match status" value="1"/>
</dbReference>
<dbReference type="AlphaFoldDB" id="A0ABD5UKV9"/>
<reference evidence="5 6" key="1">
    <citation type="journal article" date="2019" name="Int. J. Syst. Evol. Microbiol.">
        <title>The Global Catalogue of Microorganisms (GCM) 10K type strain sequencing project: providing services to taxonomists for standard genome sequencing and annotation.</title>
        <authorList>
            <consortium name="The Broad Institute Genomics Platform"/>
            <consortium name="The Broad Institute Genome Sequencing Center for Infectious Disease"/>
            <person name="Wu L."/>
            <person name="Ma J."/>
        </authorList>
    </citation>
    <scope>NUCLEOTIDE SEQUENCE [LARGE SCALE GENOMIC DNA]</scope>
    <source>
        <strain evidence="5 6">Y73</strain>
    </source>
</reference>
<name>A0ABD5UKV9_9EURY</name>
<keyword evidence="3" id="KW-1133">Transmembrane helix</keyword>
<feature type="region of interest" description="Disordered" evidence="2">
    <location>
        <begin position="526"/>
        <end position="596"/>
    </location>
</feature>
<feature type="region of interest" description="Disordered" evidence="2">
    <location>
        <begin position="70"/>
        <end position="90"/>
    </location>
</feature>